<dbReference type="PANTHER" id="PTHR45228:SF1">
    <property type="entry name" value="CYCLIC DI-GMP PHOSPHODIESTERASE TM_0186"/>
    <property type="match status" value="1"/>
</dbReference>
<dbReference type="Pfam" id="PF00072">
    <property type="entry name" value="Response_reg"/>
    <property type="match status" value="1"/>
</dbReference>
<dbReference type="STRING" id="54398.Ga0074115_11152"/>
<protein>
    <submittedName>
        <fullName evidence="5">Response regulator c-di-GMP phosphodiesterase, RpfG family</fullName>
    </submittedName>
    <submittedName>
        <fullName evidence="6">Two-component system, response regulator RpfG</fullName>
    </submittedName>
</protein>
<dbReference type="PROSITE" id="PS51832">
    <property type="entry name" value="HD_GYP"/>
    <property type="match status" value="1"/>
</dbReference>
<keyword evidence="2" id="KW-0597">Phosphoprotein</keyword>
<feature type="domain" description="HD-GYP" evidence="4">
    <location>
        <begin position="150"/>
        <end position="347"/>
    </location>
</feature>
<sequence>MPQVLIIDDQAISRMILEELIGSIEIGATIITRAFEDPISALSWAKENPVDLVITDFKMPNMDGVEFIQWLRKIPSCSDVPVVIITCVEDKSIRYKALESGATDFLAKPIDHPECRTRCKNLLTMRRQQQIIKDRACWLEKEVKETTRELERREKETIFRLAKAGEFRDEDTGNHILRISRYSALIAEEIGLSQEQQELIRHSAPMHDLGKIAIPDHILLKPGKLTPEEWNVMKRHSEYGHSILKDSPSSYLQTGAIIALHHHERFDGSGYPMGLRGFSIPLEARIVAVADVFDALVSKRPYKPAWSKSEALEYLAHERGRHFDPDCADAFLRRLGDISDILKDLPKEPKVNSN</sequence>
<dbReference type="InterPro" id="IPR003607">
    <property type="entry name" value="HD/PDEase_dom"/>
</dbReference>
<dbReference type="SUPFAM" id="SSF109604">
    <property type="entry name" value="HD-domain/PDEase-like"/>
    <property type="match status" value="1"/>
</dbReference>
<organism evidence="6 7">
    <name type="scientific">endosymbiont of Ridgeia piscesae</name>
    <dbReference type="NCBI Taxonomy" id="54398"/>
    <lineage>
        <taxon>Bacteria</taxon>
        <taxon>Pseudomonadati</taxon>
        <taxon>Pseudomonadota</taxon>
        <taxon>Gammaproteobacteria</taxon>
        <taxon>sulfur-oxidizing symbionts</taxon>
    </lineage>
</organism>
<dbReference type="EMBL" id="LDXT01000086">
    <property type="protein sequence ID" value="KRT54929.1"/>
    <property type="molecule type" value="Genomic_DNA"/>
</dbReference>
<keyword evidence="8" id="KW-1185">Reference proteome</keyword>
<evidence type="ECO:0000256" key="1">
    <source>
        <dbReference type="ARBA" id="ARBA00022801"/>
    </source>
</evidence>
<evidence type="ECO:0000259" key="4">
    <source>
        <dbReference type="PROSITE" id="PS51832"/>
    </source>
</evidence>
<dbReference type="GO" id="GO:0000160">
    <property type="term" value="P:phosphorelay signal transduction system"/>
    <property type="evidence" value="ECO:0007669"/>
    <property type="project" value="InterPro"/>
</dbReference>
<dbReference type="EMBL" id="LMXI01000463">
    <property type="protein sequence ID" value="KRT57826.1"/>
    <property type="molecule type" value="Genomic_DNA"/>
</dbReference>
<dbReference type="PROSITE" id="PS50110">
    <property type="entry name" value="RESPONSE_REGULATORY"/>
    <property type="match status" value="1"/>
</dbReference>
<gene>
    <name evidence="5" type="ORF">Ga0074115_11152</name>
    <name evidence="6" type="ORF">Ga0076813_12311</name>
</gene>
<dbReference type="SUPFAM" id="SSF52172">
    <property type="entry name" value="CheY-like"/>
    <property type="match status" value="1"/>
</dbReference>
<evidence type="ECO:0000313" key="8">
    <source>
        <dbReference type="Proteomes" id="UP000051634"/>
    </source>
</evidence>
<dbReference type="SMART" id="SM00448">
    <property type="entry name" value="REC"/>
    <property type="match status" value="1"/>
</dbReference>
<dbReference type="InterPro" id="IPR001789">
    <property type="entry name" value="Sig_transdc_resp-reg_receiver"/>
</dbReference>
<evidence type="ECO:0000259" key="3">
    <source>
        <dbReference type="PROSITE" id="PS50110"/>
    </source>
</evidence>
<dbReference type="AlphaFoldDB" id="A0A0T5Z4H2"/>
<name>A0A0T5Z4H2_9GAMM</name>
<dbReference type="RefSeq" id="WP_082626783.1">
    <property type="nucleotide sequence ID" value="NZ_KQ556892.1"/>
</dbReference>
<comment type="caution">
    <text evidence="6">The sequence shown here is derived from an EMBL/GenBank/DDBJ whole genome shotgun (WGS) entry which is preliminary data.</text>
</comment>
<dbReference type="Proteomes" id="UP000051634">
    <property type="component" value="Unassembled WGS sequence"/>
</dbReference>
<dbReference type="InterPro" id="IPR052020">
    <property type="entry name" value="Cyclic_di-GMP/3'3'-cGAMP_PDE"/>
</dbReference>
<evidence type="ECO:0000313" key="6">
    <source>
        <dbReference type="EMBL" id="KRT57826.1"/>
    </source>
</evidence>
<dbReference type="CDD" id="cd17551">
    <property type="entry name" value="REC_RpfG-like"/>
    <property type="match status" value="1"/>
</dbReference>
<dbReference type="FunFam" id="1.10.3210.10:FF:000018">
    <property type="entry name" value="Two-component system response regulator"/>
    <property type="match status" value="1"/>
</dbReference>
<evidence type="ECO:0000313" key="5">
    <source>
        <dbReference type="EMBL" id="KRT54929.1"/>
    </source>
</evidence>
<keyword evidence="1" id="KW-0378">Hydrolase</keyword>
<feature type="domain" description="Response regulatory" evidence="3">
    <location>
        <begin position="3"/>
        <end position="123"/>
    </location>
</feature>
<dbReference type="Pfam" id="PF13487">
    <property type="entry name" value="HD_5"/>
    <property type="match status" value="1"/>
</dbReference>
<dbReference type="PANTHER" id="PTHR45228">
    <property type="entry name" value="CYCLIC DI-GMP PHOSPHODIESTERASE TM_0186-RELATED"/>
    <property type="match status" value="1"/>
</dbReference>
<dbReference type="Gene3D" id="3.40.50.2300">
    <property type="match status" value="1"/>
</dbReference>
<dbReference type="InterPro" id="IPR011006">
    <property type="entry name" value="CheY-like_superfamily"/>
</dbReference>
<dbReference type="InterPro" id="IPR037522">
    <property type="entry name" value="HD_GYP_dom"/>
</dbReference>
<evidence type="ECO:0000256" key="2">
    <source>
        <dbReference type="PROSITE-ProRule" id="PRU00169"/>
    </source>
</evidence>
<accession>A0A0T5Z4H2</accession>
<proteinExistence type="predicted"/>
<dbReference type="Gene3D" id="1.10.3210.10">
    <property type="entry name" value="Hypothetical protein af1432"/>
    <property type="match status" value="1"/>
</dbReference>
<dbReference type="GO" id="GO:0009214">
    <property type="term" value="P:cyclic nucleotide catabolic process"/>
    <property type="evidence" value="ECO:0007669"/>
    <property type="project" value="UniProtKB-ARBA"/>
</dbReference>
<dbReference type="GO" id="GO:0004112">
    <property type="term" value="F:cyclic-nucleotide phosphodiesterase activity"/>
    <property type="evidence" value="ECO:0007669"/>
    <property type="project" value="UniProtKB-ARBA"/>
</dbReference>
<dbReference type="CDD" id="cd00077">
    <property type="entry name" value="HDc"/>
    <property type="match status" value="1"/>
</dbReference>
<reference evidence="7 8" key="1">
    <citation type="submission" date="2015-11" db="EMBL/GenBank/DDBJ databases">
        <title>The genome of Candidatus Endoriftia persephone in Ridgeia piscesae and population structure of the North Eastern Pacific vestimentiferan symbionts.</title>
        <authorList>
            <person name="Perez M."/>
            <person name="Juniper K.S."/>
        </authorList>
    </citation>
    <scope>NUCLEOTIDE SEQUENCE [LARGE SCALE GENOMIC DNA]</scope>
    <source>
        <strain evidence="6">Ind10</strain>
        <strain evidence="5">Ind11</strain>
    </source>
</reference>
<dbReference type="PATRIC" id="fig|54398.3.peg.1677"/>
<dbReference type="SMART" id="SM00471">
    <property type="entry name" value="HDc"/>
    <property type="match status" value="1"/>
</dbReference>
<feature type="modified residue" description="4-aspartylphosphate" evidence="2">
    <location>
        <position position="56"/>
    </location>
</feature>
<dbReference type="Proteomes" id="UP000051276">
    <property type="component" value="Unassembled WGS sequence"/>
</dbReference>
<dbReference type="OrthoDB" id="9802066at2"/>
<evidence type="ECO:0000313" key="7">
    <source>
        <dbReference type="Proteomes" id="UP000051276"/>
    </source>
</evidence>